<evidence type="ECO:0000256" key="5">
    <source>
        <dbReference type="ARBA" id="ARBA00023136"/>
    </source>
</evidence>
<accession>A0ABR7RM10</accession>
<keyword evidence="8" id="KW-1185">Reference proteome</keyword>
<dbReference type="Pfam" id="PF01810">
    <property type="entry name" value="LysE"/>
    <property type="match status" value="1"/>
</dbReference>
<name>A0ABR7RM10_9PROT</name>
<evidence type="ECO:0000313" key="7">
    <source>
        <dbReference type="EMBL" id="MBC9207162.1"/>
    </source>
</evidence>
<keyword evidence="2" id="KW-1003">Cell membrane</keyword>
<feature type="transmembrane region" description="Helical" evidence="6">
    <location>
        <begin position="38"/>
        <end position="59"/>
    </location>
</feature>
<protein>
    <submittedName>
        <fullName evidence="7">LysE family transporter</fullName>
    </submittedName>
</protein>
<evidence type="ECO:0000256" key="1">
    <source>
        <dbReference type="ARBA" id="ARBA00004651"/>
    </source>
</evidence>
<dbReference type="EMBL" id="JACTVA010000014">
    <property type="protein sequence ID" value="MBC9207162.1"/>
    <property type="molecule type" value="Genomic_DNA"/>
</dbReference>
<evidence type="ECO:0000256" key="6">
    <source>
        <dbReference type="SAM" id="Phobius"/>
    </source>
</evidence>
<dbReference type="PANTHER" id="PTHR30086:SF20">
    <property type="entry name" value="ARGININE EXPORTER PROTEIN ARGO-RELATED"/>
    <property type="match status" value="1"/>
</dbReference>
<gene>
    <name evidence="7" type="ORF">IBL26_09980</name>
</gene>
<dbReference type="InterPro" id="IPR001123">
    <property type="entry name" value="LeuE-type"/>
</dbReference>
<organism evidence="7 8">
    <name type="scientific">Teichococcus aerophilus</name>
    <dbReference type="NCBI Taxonomy" id="1224513"/>
    <lineage>
        <taxon>Bacteria</taxon>
        <taxon>Pseudomonadati</taxon>
        <taxon>Pseudomonadota</taxon>
        <taxon>Alphaproteobacteria</taxon>
        <taxon>Acetobacterales</taxon>
        <taxon>Roseomonadaceae</taxon>
        <taxon>Roseomonas</taxon>
    </lineage>
</organism>
<keyword evidence="5 6" id="KW-0472">Membrane</keyword>
<keyword evidence="4 6" id="KW-1133">Transmembrane helix</keyword>
<comment type="caution">
    <text evidence="7">The sequence shown here is derived from an EMBL/GenBank/DDBJ whole genome shotgun (WGS) entry which is preliminary data.</text>
</comment>
<feature type="transmembrane region" description="Helical" evidence="6">
    <location>
        <begin position="107"/>
        <end position="127"/>
    </location>
</feature>
<evidence type="ECO:0000313" key="8">
    <source>
        <dbReference type="Proteomes" id="UP000626026"/>
    </source>
</evidence>
<feature type="transmembrane region" description="Helical" evidence="6">
    <location>
        <begin position="65"/>
        <end position="86"/>
    </location>
</feature>
<proteinExistence type="predicted"/>
<sequence length="192" mass="19568">MEDPLLFTLAVLAILGTPGPTNTLLATSGAGVGLRRSLVLLPAEACGYLISILLLGLVLGPVVAASPAISIALRLAVGAYLFALALKLWRQGAVARADAAGIGPRQLFVTTLLNPKAIIFALGVIPFGTAGVWVYLLGFVAMLALVGFCWIMVGAGIGRLAQAGGVARLVPRVGAAAIGLFAALIVMSPLMR</sequence>
<comment type="subcellular location">
    <subcellularLocation>
        <location evidence="1">Cell membrane</location>
        <topology evidence="1">Multi-pass membrane protein</topology>
    </subcellularLocation>
</comment>
<feature type="transmembrane region" description="Helical" evidence="6">
    <location>
        <begin position="133"/>
        <end position="157"/>
    </location>
</feature>
<dbReference type="PANTHER" id="PTHR30086">
    <property type="entry name" value="ARGININE EXPORTER PROTEIN ARGO"/>
    <property type="match status" value="1"/>
</dbReference>
<dbReference type="Proteomes" id="UP000626026">
    <property type="component" value="Unassembled WGS sequence"/>
</dbReference>
<feature type="transmembrane region" description="Helical" evidence="6">
    <location>
        <begin position="169"/>
        <end position="191"/>
    </location>
</feature>
<evidence type="ECO:0000256" key="2">
    <source>
        <dbReference type="ARBA" id="ARBA00022475"/>
    </source>
</evidence>
<keyword evidence="3 6" id="KW-0812">Transmembrane</keyword>
<feature type="transmembrane region" description="Helical" evidence="6">
    <location>
        <begin position="6"/>
        <end position="26"/>
    </location>
</feature>
<reference evidence="7 8" key="1">
    <citation type="journal article" date="2013" name="Int. J. Syst. Evol. Microbiol.">
        <title>Roseomonas aerophila sp. nov., isolated from air.</title>
        <authorList>
            <person name="Kim S.J."/>
            <person name="Weon H.Y."/>
            <person name="Ahn J.H."/>
            <person name="Hong S.B."/>
            <person name="Seok S.J."/>
            <person name="Whang K.S."/>
            <person name="Kwon S.W."/>
        </authorList>
    </citation>
    <scope>NUCLEOTIDE SEQUENCE [LARGE SCALE GENOMIC DNA]</scope>
    <source>
        <strain evidence="7 8">NBRC 108923</strain>
    </source>
</reference>
<evidence type="ECO:0000256" key="4">
    <source>
        <dbReference type="ARBA" id="ARBA00022989"/>
    </source>
</evidence>
<evidence type="ECO:0000256" key="3">
    <source>
        <dbReference type="ARBA" id="ARBA00022692"/>
    </source>
</evidence>